<accession>A0ABY5S9D4</accession>
<gene>
    <name evidence="1" type="ORF">L1F29_01105</name>
</gene>
<dbReference type="SUPFAM" id="SSF69322">
    <property type="entry name" value="Tricorn protease domain 2"/>
    <property type="match status" value="1"/>
</dbReference>
<dbReference type="Gene3D" id="2.120.10.30">
    <property type="entry name" value="TolB, C-terminal domain"/>
    <property type="match status" value="1"/>
</dbReference>
<name>A0ABY5S9D4_9BACL</name>
<protein>
    <recommendedName>
        <fullName evidence="3">WD40 repeat domain-containing protein</fullName>
    </recommendedName>
</protein>
<organism evidence="1 2">
    <name type="scientific">Paenibacillus spongiae</name>
    <dbReference type="NCBI Taxonomy" id="2909671"/>
    <lineage>
        <taxon>Bacteria</taxon>
        <taxon>Bacillati</taxon>
        <taxon>Bacillota</taxon>
        <taxon>Bacilli</taxon>
        <taxon>Bacillales</taxon>
        <taxon>Paenibacillaceae</taxon>
        <taxon>Paenibacillus</taxon>
    </lineage>
</organism>
<dbReference type="RefSeq" id="WP_258386587.1">
    <property type="nucleotide sequence ID" value="NZ_CP091430.1"/>
</dbReference>
<reference evidence="1" key="1">
    <citation type="submission" date="2022-01" db="EMBL/GenBank/DDBJ databases">
        <title>Paenibacillus spongiae sp. nov., isolated from marine sponge.</title>
        <authorList>
            <person name="Li Z."/>
            <person name="Zhang M."/>
        </authorList>
    </citation>
    <scope>NUCLEOTIDE SEQUENCE</scope>
    <source>
        <strain evidence="1">PHS-Z3</strain>
    </source>
</reference>
<keyword evidence="2" id="KW-1185">Reference proteome</keyword>
<evidence type="ECO:0000313" key="1">
    <source>
        <dbReference type="EMBL" id="UVI30521.1"/>
    </source>
</evidence>
<evidence type="ECO:0000313" key="2">
    <source>
        <dbReference type="Proteomes" id="UP001057877"/>
    </source>
</evidence>
<evidence type="ECO:0008006" key="3">
    <source>
        <dbReference type="Google" id="ProtNLM"/>
    </source>
</evidence>
<dbReference type="InterPro" id="IPR011042">
    <property type="entry name" value="6-blade_b-propeller_TolB-like"/>
</dbReference>
<dbReference type="EMBL" id="CP091430">
    <property type="protein sequence ID" value="UVI30521.1"/>
    <property type="molecule type" value="Genomic_DNA"/>
</dbReference>
<dbReference type="Proteomes" id="UP001057877">
    <property type="component" value="Chromosome"/>
</dbReference>
<proteinExistence type="predicted"/>
<sequence>MRLGLCLFLLLVACEDSKESEQQSPAVSGTSGEIQQLSAPDSMKLADGKLQSFLDRNADFYLDTASYSQPIWIDDETLVYLDSEDSADGMQHVYTIYRYNIGTKEKKSLWEKETPYSPSLLKYRPSDHALLFAVTVDENRTQTLQLNANSGELAAYPQEKHGDWTMTFRPDGIWGENAASGKSVQWAKSTGRMTPEIYFLQDGKSFVFLEETGRRFADGSGIERNLRKVDMETGRVTTLFPDQPQWDILGWAKEGEILLVDVAFNEGASQDYSYPILMDLVQETSKPLIPDQANFSSYYDGIFSEEAGLFITHTDGQRYMFNMQGELITKHAWHGEFQRKEAFSPDGLRTAFTSGTFQEGKIFVGDADGEHVSAMTSDSMPVSALIWSPSGKRLLVQIDGHLMIAVDVYKSNQ</sequence>